<protein>
    <submittedName>
        <fullName evidence="1">Spermatogenesis associated 7</fullName>
    </submittedName>
</protein>
<reference evidence="1" key="2">
    <citation type="submission" date="2025-08" db="UniProtKB">
        <authorList>
            <consortium name="Ensembl"/>
        </authorList>
    </citation>
    <scope>IDENTIFICATION</scope>
</reference>
<gene>
    <name evidence="1" type="primary">SPATA7</name>
</gene>
<proteinExistence type="predicted"/>
<accession>A0AC11ENU3</accession>
<reference evidence="1" key="1">
    <citation type="submission" date="2020-11" db="EMBL/GenBank/DDBJ databases">
        <authorList>
            <person name="Davenport K.M."/>
            <person name="Bickhart D.M."/>
            <person name="Smith T.P.L."/>
            <person name="Murdoch B.M."/>
            <person name="Rosen B.D."/>
        </authorList>
    </citation>
    <scope>NUCLEOTIDE SEQUENCE [LARGE SCALE GENOMIC DNA]</scope>
    <source>
        <strain evidence="1">OAR_USU_Benz2616</strain>
    </source>
</reference>
<evidence type="ECO:0000313" key="1">
    <source>
        <dbReference type="Ensembl" id="ENSOARP00020061145.1"/>
    </source>
</evidence>
<organism evidence="1">
    <name type="scientific">Ovis aries</name>
    <name type="common">Sheep</name>
    <dbReference type="NCBI Taxonomy" id="9940"/>
    <lineage>
        <taxon>Eukaryota</taxon>
        <taxon>Metazoa</taxon>
        <taxon>Chordata</taxon>
        <taxon>Craniata</taxon>
        <taxon>Vertebrata</taxon>
        <taxon>Euteleostomi</taxon>
        <taxon>Mammalia</taxon>
        <taxon>Eutheria</taxon>
        <taxon>Laurasiatheria</taxon>
        <taxon>Artiodactyla</taxon>
        <taxon>Ruminantia</taxon>
        <taxon>Pecora</taxon>
        <taxon>Bovidae</taxon>
        <taxon>Caprinae</taxon>
        <taxon>Ovis</taxon>
    </lineage>
</organism>
<reference evidence="1" key="3">
    <citation type="submission" date="2025-09" db="UniProtKB">
        <authorList>
            <consortium name="Ensembl"/>
        </authorList>
    </citation>
    <scope>IDENTIFICATION</scope>
</reference>
<name>A0AC11ENU3_SHEEP</name>
<dbReference type="Ensembl" id="ENSOART00020059364.1">
    <property type="protein sequence ID" value="ENSOARP00020061145.1"/>
    <property type="gene ID" value="ENSOARG00020013127.2"/>
</dbReference>
<sequence>MPQVPAVWPQEDPSMDASRRVRAASVLPTFDPSCLFKGHLSTKSNAFCTDSSSLRLSSLQLVKNHMAVHYNKILSAKDWEAVNNHMWPVAGGTCTGGLDNLQRSL</sequence>